<comment type="catalytic activity">
    <reaction evidence="8 9">
        <text>D-gluconate + ATP = 6-phospho-D-gluconate + ADP + H(+)</text>
        <dbReference type="Rhea" id="RHEA:19433"/>
        <dbReference type="ChEBI" id="CHEBI:15378"/>
        <dbReference type="ChEBI" id="CHEBI:18391"/>
        <dbReference type="ChEBI" id="CHEBI:30616"/>
        <dbReference type="ChEBI" id="CHEBI:58759"/>
        <dbReference type="ChEBI" id="CHEBI:456216"/>
        <dbReference type="EC" id="2.7.1.12"/>
    </reaction>
</comment>
<dbReference type="PANTHER" id="PTHR43442">
    <property type="entry name" value="GLUCONOKINASE-RELATED"/>
    <property type="match status" value="1"/>
</dbReference>
<dbReference type="EMBL" id="JABBGJ010000068">
    <property type="protein sequence ID" value="NMM04048.1"/>
    <property type="molecule type" value="Genomic_DNA"/>
</dbReference>
<dbReference type="AlphaFoldDB" id="A0A848INV8"/>
<dbReference type="InterPro" id="IPR027417">
    <property type="entry name" value="P-loop_NTPase"/>
</dbReference>
<proteinExistence type="inferred from homology"/>
<evidence type="ECO:0000256" key="6">
    <source>
        <dbReference type="ARBA" id="ARBA00022777"/>
    </source>
</evidence>
<keyword evidence="7 9" id="KW-0067">ATP-binding</keyword>
<evidence type="ECO:0000256" key="5">
    <source>
        <dbReference type="ARBA" id="ARBA00022741"/>
    </source>
</evidence>
<sequence length="167" mass="18448">MTFKLLVMGVSGSGKSTLADNLSRALGGVMIEGDDHHTSANRAKMREGVALNDEDRIPWLNRIGTLLAAQSGTAVLSCSALKRSYRELLRQRVPDLRLVFLNLDRTTAFARVAQRRGHEFPPCLVESQFDALESPAGEIDVLRVEATQTEIAQLTEVMRWLRSGLAE</sequence>
<reference evidence="10 11" key="1">
    <citation type="submission" date="2020-04" db="EMBL/GenBank/DDBJ databases">
        <title>Paraburkholderia sp. RP-4-7 isolated from soil.</title>
        <authorList>
            <person name="Dahal R.H."/>
        </authorList>
    </citation>
    <scope>NUCLEOTIDE SEQUENCE [LARGE SCALE GENOMIC DNA]</scope>
    <source>
        <strain evidence="10 11">RP-4-7</strain>
    </source>
</reference>
<dbReference type="GO" id="GO:0005737">
    <property type="term" value="C:cytoplasm"/>
    <property type="evidence" value="ECO:0007669"/>
    <property type="project" value="TreeGrafter"/>
</dbReference>
<dbReference type="NCBIfam" id="TIGR01313">
    <property type="entry name" value="therm_gnt_kin"/>
    <property type="match status" value="1"/>
</dbReference>
<protein>
    <recommendedName>
        <fullName evidence="3 9">Gluconokinase</fullName>
        <ecNumber evidence="3 9">2.7.1.12</ecNumber>
    </recommendedName>
</protein>
<evidence type="ECO:0000256" key="1">
    <source>
        <dbReference type="ARBA" id="ARBA00004761"/>
    </source>
</evidence>
<dbReference type="GO" id="GO:0046316">
    <property type="term" value="F:gluconokinase activity"/>
    <property type="evidence" value="ECO:0007669"/>
    <property type="project" value="UniProtKB-EC"/>
</dbReference>
<dbReference type="PANTHER" id="PTHR43442:SF3">
    <property type="entry name" value="GLUCONOKINASE-RELATED"/>
    <property type="match status" value="1"/>
</dbReference>
<evidence type="ECO:0000256" key="7">
    <source>
        <dbReference type="ARBA" id="ARBA00022840"/>
    </source>
</evidence>
<dbReference type="EC" id="2.7.1.12" evidence="3 9"/>
<evidence type="ECO:0000313" key="10">
    <source>
        <dbReference type="EMBL" id="NMM04048.1"/>
    </source>
</evidence>
<dbReference type="InterPro" id="IPR006001">
    <property type="entry name" value="Therm_gnt_kin"/>
</dbReference>
<keyword evidence="4 9" id="KW-0808">Transferase</keyword>
<dbReference type="RefSeq" id="WP_169490816.1">
    <property type="nucleotide sequence ID" value="NZ_JABBGJ010000068.1"/>
</dbReference>
<dbReference type="GO" id="GO:0005524">
    <property type="term" value="F:ATP binding"/>
    <property type="evidence" value="ECO:0007669"/>
    <property type="project" value="UniProtKB-KW"/>
</dbReference>
<accession>A0A848INV8</accession>
<evidence type="ECO:0000256" key="3">
    <source>
        <dbReference type="ARBA" id="ARBA00012054"/>
    </source>
</evidence>
<comment type="similarity">
    <text evidence="2 9">Belongs to the gluconokinase GntK/GntV family.</text>
</comment>
<dbReference type="Pfam" id="PF13671">
    <property type="entry name" value="AAA_33"/>
    <property type="match status" value="1"/>
</dbReference>
<dbReference type="Gene3D" id="3.40.50.300">
    <property type="entry name" value="P-loop containing nucleotide triphosphate hydrolases"/>
    <property type="match status" value="1"/>
</dbReference>
<evidence type="ECO:0000313" key="11">
    <source>
        <dbReference type="Proteomes" id="UP000544134"/>
    </source>
</evidence>
<keyword evidence="6 9" id="KW-0418">Kinase</keyword>
<name>A0A848INV8_9BURK</name>
<evidence type="ECO:0000256" key="2">
    <source>
        <dbReference type="ARBA" id="ARBA00008420"/>
    </source>
</evidence>
<keyword evidence="11" id="KW-1185">Reference proteome</keyword>
<dbReference type="CDD" id="cd02021">
    <property type="entry name" value="GntK"/>
    <property type="match status" value="1"/>
</dbReference>
<dbReference type="GO" id="GO:0005975">
    <property type="term" value="P:carbohydrate metabolic process"/>
    <property type="evidence" value="ECO:0007669"/>
    <property type="project" value="InterPro"/>
</dbReference>
<evidence type="ECO:0000256" key="9">
    <source>
        <dbReference type="RuleBase" id="RU363066"/>
    </source>
</evidence>
<gene>
    <name evidence="10" type="ORF">HHL24_40085</name>
</gene>
<dbReference type="SUPFAM" id="SSF52540">
    <property type="entry name" value="P-loop containing nucleoside triphosphate hydrolases"/>
    <property type="match status" value="1"/>
</dbReference>
<evidence type="ECO:0000256" key="4">
    <source>
        <dbReference type="ARBA" id="ARBA00022679"/>
    </source>
</evidence>
<comment type="caution">
    <text evidence="10">The sequence shown here is derived from an EMBL/GenBank/DDBJ whole genome shotgun (WGS) entry which is preliminary data.</text>
</comment>
<comment type="pathway">
    <text evidence="1">Carbohydrate acid metabolism.</text>
</comment>
<keyword evidence="5 9" id="KW-0547">Nucleotide-binding</keyword>
<organism evidence="10 11">
    <name type="scientific">Paraburkholderia polaris</name>
    <dbReference type="NCBI Taxonomy" id="2728848"/>
    <lineage>
        <taxon>Bacteria</taxon>
        <taxon>Pseudomonadati</taxon>
        <taxon>Pseudomonadota</taxon>
        <taxon>Betaproteobacteria</taxon>
        <taxon>Burkholderiales</taxon>
        <taxon>Burkholderiaceae</taxon>
        <taxon>Paraburkholderia</taxon>
    </lineage>
</organism>
<evidence type="ECO:0000256" key="8">
    <source>
        <dbReference type="ARBA" id="ARBA00048090"/>
    </source>
</evidence>
<dbReference type="Proteomes" id="UP000544134">
    <property type="component" value="Unassembled WGS sequence"/>
</dbReference>